<reference evidence="1" key="1">
    <citation type="submission" date="2014-12" db="EMBL/GenBank/DDBJ databases">
        <title>Insight into the proteome of Arion vulgaris.</title>
        <authorList>
            <person name="Aradska J."/>
            <person name="Bulat T."/>
            <person name="Smidak R."/>
            <person name="Sarate P."/>
            <person name="Gangsoo J."/>
            <person name="Sialana F."/>
            <person name="Bilban M."/>
            <person name="Lubec G."/>
        </authorList>
    </citation>
    <scope>NUCLEOTIDE SEQUENCE</scope>
    <source>
        <tissue evidence="1">Skin</tissue>
    </source>
</reference>
<accession>A0A0B6ZCY0</accession>
<dbReference type="AlphaFoldDB" id="A0A0B6ZCY0"/>
<organism evidence="1">
    <name type="scientific">Arion vulgaris</name>
    <dbReference type="NCBI Taxonomy" id="1028688"/>
    <lineage>
        <taxon>Eukaryota</taxon>
        <taxon>Metazoa</taxon>
        <taxon>Spiralia</taxon>
        <taxon>Lophotrochozoa</taxon>
        <taxon>Mollusca</taxon>
        <taxon>Gastropoda</taxon>
        <taxon>Heterobranchia</taxon>
        <taxon>Euthyneura</taxon>
        <taxon>Panpulmonata</taxon>
        <taxon>Eupulmonata</taxon>
        <taxon>Stylommatophora</taxon>
        <taxon>Helicina</taxon>
        <taxon>Arionoidea</taxon>
        <taxon>Arionidae</taxon>
        <taxon>Arion</taxon>
    </lineage>
</organism>
<protein>
    <submittedName>
        <fullName evidence="1">Uncharacterized protein</fullName>
    </submittedName>
</protein>
<gene>
    <name evidence="1" type="primary">ORF58456</name>
</gene>
<feature type="non-terminal residue" evidence="1">
    <location>
        <position position="59"/>
    </location>
</feature>
<name>A0A0B6ZCY0_9EUPU</name>
<sequence length="59" mass="6765">MEWFSFLEDTLPHVDCKMAGWVSQTRKMLSTVISSLADDLEQAVQEFNDAVYRLNSPNV</sequence>
<dbReference type="EMBL" id="HACG01019508">
    <property type="protein sequence ID" value="CEK66373.1"/>
    <property type="molecule type" value="Transcribed_RNA"/>
</dbReference>
<proteinExistence type="predicted"/>
<evidence type="ECO:0000313" key="1">
    <source>
        <dbReference type="EMBL" id="CEK66373.1"/>
    </source>
</evidence>